<reference evidence="2" key="1">
    <citation type="submission" date="2014-05" db="EMBL/GenBank/DDBJ databases">
        <authorList>
            <person name="Chronopoulou M."/>
        </authorList>
    </citation>
    <scope>NUCLEOTIDE SEQUENCE</scope>
    <source>
        <tissue evidence="2">Whole organism</tissue>
    </source>
</reference>
<dbReference type="EMBL" id="HACA01010040">
    <property type="protein sequence ID" value="CDW27401.1"/>
    <property type="molecule type" value="Transcribed_RNA"/>
</dbReference>
<feature type="region of interest" description="Disordered" evidence="1">
    <location>
        <begin position="23"/>
        <end position="48"/>
    </location>
</feature>
<protein>
    <submittedName>
        <fullName evidence="2">Uncharacterized protein</fullName>
    </submittedName>
</protein>
<dbReference type="AlphaFoldDB" id="A0A0K2TPT9"/>
<evidence type="ECO:0000256" key="1">
    <source>
        <dbReference type="SAM" id="MobiDB-lite"/>
    </source>
</evidence>
<feature type="non-terminal residue" evidence="2">
    <location>
        <position position="1"/>
    </location>
</feature>
<sequence length="48" mass="5767">VIPILKEMKRTRLNRLPQDGAYFFHNSKKEGGTKKKRRKKRENKTLIL</sequence>
<accession>A0A0K2TPT9</accession>
<evidence type="ECO:0000313" key="2">
    <source>
        <dbReference type="EMBL" id="CDW27401.1"/>
    </source>
</evidence>
<organism evidence="2">
    <name type="scientific">Lepeophtheirus salmonis</name>
    <name type="common">Salmon louse</name>
    <name type="synonym">Caligus salmonis</name>
    <dbReference type="NCBI Taxonomy" id="72036"/>
    <lineage>
        <taxon>Eukaryota</taxon>
        <taxon>Metazoa</taxon>
        <taxon>Ecdysozoa</taxon>
        <taxon>Arthropoda</taxon>
        <taxon>Crustacea</taxon>
        <taxon>Multicrustacea</taxon>
        <taxon>Hexanauplia</taxon>
        <taxon>Copepoda</taxon>
        <taxon>Siphonostomatoida</taxon>
        <taxon>Caligidae</taxon>
        <taxon>Lepeophtheirus</taxon>
    </lineage>
</organism>
<proteinExistence type="predicted"/>
<name>A0A0K2TPT9_LEPSM</name>